<dbReference type="Gene3D" id="3.40.190.10">
    <property type="entry name" value="Periplasmic binding protein-like II"/>
    <property type="match status" value="1"/>
</dbReference>
<evidence type="ECO:0000313" key="1">
    <source>
        <dbReference type="EMBL" id="ANS31302.1"/>
    </source>
</evidence>
<sequence length="87" mass="8857">MRSRITCVARGVNGVLTAVRAGLGIAVFARSLLSSDIVELPASTGFPALPALDLVLLPNPRAPEQPAAALTSAILSRGVPLTPEPSS</sequence>
<dbReference type="EMBL" id="CP009111">
    <property type="protein sequence ID" value="ANS31302.1"/>
    <property type="molecule type" value="Genomic_DNA"/>
</dbReference>
<proteinExistence type="predicted"/>
<evidence type="ECO:0008006" key="3">
    <source>
        <dbReference type="Google" id="ProtNLM"/>
    </source>
</evidence>
<accession>A0A1B1KFC2</accession>
<reference evidence="1 2" key="1">
    <citation type="submission" date="2014-07" db="EMBL/GenBank/DDBJ databases">
        <authorList>
            <person name="Zhang J.E."/>
            <person name="Yang H."/>
            <person name="Guo J."/>
            <person name="Deng Z."/>
            <person name="Luo H."/>
            <person name="Luo M."/>
            <person name="Zhao B."/>
        </authorList>
    </citation>
    <scope>NUCLEOTIDE SEQUENCE [LARGE SCALE GENOMIC DNA]</scope>
    <source>
        <strain evidence="1 2">1CP</strain>
    </source>
</reference>
<organism evidence="1 2">
    <name type="scientific">Rhodococcus opacus</name>
    <name type="common">Nocardia opaca</name>
    <dbReference type="NCBI Taxonomy" id="37919"/>
    <lineage>
        <taxon>Bacteria</taxon>
        <taxon>Bacillati</taxon>
        <taxon>Actinomycetota</taxon>
        <taxon>Actinomycetes</taxon>
        <taxon>Mycobacteriales</taxon>
        <taxon>Nocardiaceae</taxon>
        <taxon>Rhodococcus</taxon>
    </lineage>
</organism>
<protein>
    <recommendedName>
        <fullName evidence="3">LysR substrate-binding domain-containing protein</fullName>
    </recommendedName>
</protein>
<dbReference type="Proteomes" id="UP000186108">
    <property type="component" value="Chromosome"/>
</dbReference>
<dbReference type="AlphaFoldDB" id="A0A1B1KFC2"/>
<gene>
    <name evidence="1" type="ORF">R1CP_33395</name>
</gene>
<name>A0A1B1KFC2_RHOOP</name>
<dbReference type="RefSeq" id="WP_196775208.1">
    <property type="nucleotide sequence ID" value="NZ_CP009111.1"/>
</dbReference>
<evidence type="ECO:0000313" key="2">
    <source>
        <dbReference type="Proteomes" id="UP000186108"/>
    </source>
</evidence>